<protein>
    <submittedName>
        <fullName evidence="2">Uncharacterized protein</fullName>
    </submittedName>
</protein>
<evidence type="ECO:0000256" key="1">
    <source>
        <dbReference type="SAM" id="MobiDB-lite"/>
    </source>
</evidence>
<name>Q1EQI9_STRKN</name>
<accession>Q1EQI9</accession>
<reference evidence="2" key="1">
    <citation type="journal article" date="2006" name="Proc. Natl. Acad. Sci. U.S.A.">
        <title>Amplification of the entire kanamycin biosynthetic gene cluster during empirical strain improvement of Streptomyces kanamyceticus.</title>
        <authorList>
            <person name="Yanai K."/>
            <person name="Murakami T."/>
            <person name="Bibb M."/>
        </authorList>
    </citation>
    <scope>NUCLEOTIDE SEQUENCE</scope>
    <source>
        <strain evidence="2">NBRC 13414</strain>
    </source>
</reference>
<proteinExistence type="predicted"/>
<dbReference type="EMBL" id="AB254080">
    <property type="protein sequence ID" value="BAE95531.1"/>
    <property type="molecule type" value="Genomic_DNA"/>
</dbReference>
<evidence type="ECO:0000313" key="2">
    <source>
        <dbReference type="EMBL" id="BAE95531.1"/>
    </source>
</evidence>
<sequence>MKASSAPTSRPPCLRRVLPRRGRGESFGCGAVVVEVKGGVPSSIGRPSFAHRAAGTSRPRKFPIGAAVAVHPGDGHRPEDHWTGVIEEHLFRNNGKPRRLTNVRCTDPRGFLNNRVDHVTTVETRKPRPLNPK</sequence>
<feature type="region of interest" description="Disordered" evidence="1">
    <location>
        <begin position="1"/>
        <end position="23"/>
    </location>
</feature>
<organism evidence="2">
    <name type="scientific">Streptomyces kanamyceticus</name>
    <dbReference type="NCBI Taxonomy" id="1967"/>
    <lineage>
        <taxon>Bacteria</taxon>
        <taxon>Bacillati</taxon>
        <taxon>Actinomycetota</taxon>
        <taxon>Actinomycetes</taxon>
        <taxon>Kitasatosporales</taxon>
        <taxon>Streptomycetaceae</taxon>
        <taxon>Streptomyces</taxon>
    </lineage>
</organism>
<dbReference type="AlphaFoldDB" id="Q1EQI9"/>